<gene>
    <name evidence="1" type="ORF">SAMN04488024_1078</name>
</gene>
<name>A0A1G6WGF9_9SPHI</name>
<keyword evidence="2" id="KW-1185">Reference proteome</keyword>
<dbReference type="Proteomes" id="UP000199455">
    <property type="component" value="Unassembled WGS sequence"/>
</dbReference>
<organism evidence="1 2">
    <name type="scientific">Pedobacter soli</name>
    <dbReference type="NCBI Taxonomy" id="390242"/>
    <lineage>
        <taxon>Bacteria</taxon>
        <taxon>Pseudomonadati</taxon>
        <taxon>Bacteroidota</taxon>
        <taxon>Sphingobacteriia</taxon>
        <taxon>Sphingobacteriales</taxon>
        <taxon>Sphingobacteriaceae</taxon>
        <taxon>Pedobacter</taxon>
    </lineage>
</organism>
<proteinExistence type="predicted"/>
<dbReference type="AlphaFoldDB" id="A0A1G6WGF9"/>
<dbReference type="RefSeq" id="WP_090770124.1">
    <property type="nucleotide sequence ID" value="NZ_FMZH01000007.1"/>
</dbReference>
<accession>A0A1G6WGF9</accession>
<dbReference type="STRING" id="390242.SAMN04488024_1078"/>
<reference evidence="2" key="1">
    <citation type="submission" date="2016-10" db="EMBL/GenBank/DDBJ databases">
        <authorList>
            <person name="Varghese N."/>
            <person name="Submissions S."/>
        </authorList>
    </citation>
    <scope>NUCLEOTIDE SEQUENCE [LARGE SCALE GENOMIC DNA]</scope>
    <source>
        <strain evidence="2">DSM 18609</strain>
    </source>
</reference>
<evidence type="ECO:0000313" key="1">
    <source>
        <dbReference type="EMBL" id="SDD64879.1"/>
    </source>
</evidence>
<evidence type="ECO:0000313" key="2">
    <source>
        <dbReference type="Proteomes" id="UP000199455"/>
    </source>
</evidence>
<sequence>MFKNTDISFEFTGTSSLIAKLKKLSIIKWKLKMHDFDPNNADNDWLDEPTAKQFSQPCLAMAKK</sequence>
<protein>
    <submittedName>
        <fullName evidence="1">Uncharacterized protein</fullName>
    </submittedName>
</protein>
<dbReference type="EMBL" id="FMZH01000007">
    <property type="protein sequence ID" value="SDD64879.1"/>
    <property type="molecule type" value="Genomic_DNA"/>
</dbReference>